<evidence type="ECO:0000313" key="2">
    <source>
        <dbReference type="EMBL" id="TDZ13655.1"/>
    </source>
</evidence>
<dbReference type="Pfam" id="PF06985">
    <property type="entry name" value="HET"/>
    <property type="match status" value="1"/>
</dbReference>
<dbReference type="OrthoDB" id="5125733at2759"/>
<name>N4VY26_COLOR</name>
<dbReference type="HOGENOM" id="CLU_002639_2_12_1"/>
<evidence type="ECO:0000313" key="3">
    <source>
        <dbReference type="Proteomes" id="UP000014480"/>
    </source>
</evidence>
<proteinExistence type="predicted"/>
<dbReference type="PANTHER" id="PTHR33112">
    <property type="entry name" value="DOMAIN PROTEIN, PUTATIVE-RELATED"/>
    <property type="match status" value="1"/>
</dbReference>
<protein>
    <recommendedName>
        <fullName evidence="1">Heterokaryon incompatibility domain-containing protein</fullName>
    </recommendedName>
</protein>
<comment type="caution">
    <text evidence="2">The sequence shown here is derived from an EMBL/GenBank/DDBJ whole genome shotgun (WGS) entry which is preliminary data.</text>
</comment>
<feature type="domain" description="Heterokaryon incompatibility" evidence="1">
    <location>
        <begin position="221"/>
        <end position="389"/>
    </location>
</feature>
<accession>N4VY26</accession>
<dbReference type="eggNOG" id="ENOG502SN86">
    <property type="taxonomic scope" value="Eukaryota"/>
</dbReference>
<dbReference type="STRING" id="1213857.N4VY26"/>
<reference evidence="3" key="1">
    <citation type="journal article" date="2013" name="New Phytol.">
        <title>Comparative genomic and transcriptomic analyses reveal the hemibiotrophic stage shift of Colletotrichum fungi.</title>
        <authorList>
            <person name="Gan P."/>
            <person name="Ikeda K."/>
            <person name="Irieda H."/>
            <person name="Narusaka M."/>
            <person name="O'Connell R.J."/>
            <person name="Narusaka Y."/>
            <person name="Takano Y."/>
            <person name="Kubo Y."/>
            <person name="Shirasu K."/>
        </authorList>
    </citation>
    <scope>NUCLEOTIDE SEQUENCE [LARGE SCALE GENOMIC DNA]</scope>
    <source>
        <strain evidence="3">104-T / ATCC 96160 / CBS 514.97 / LARS 414 / MAFF 240422</strain>
    </source>
</reference>
<keyword evidence="3" id="KW-1185">Reference proteome</keyword>
<dbReference type="AlphaFoldDB" id="N4VY26"/>
<organism evidence="2 3">
    <name type="scientific">Colletotrichum orbiculare (strain 104-T / ATCC 96160 / CBS 514.97 / LARS 414 / MAFF 240422)</name>
    <name type="common">Cucumber anthracnose fungus</name>
    <name type="synonym">Colletotrichum lagenarium</name>
    <dbReference type="NCBI Taxonomy" id="1213857"/>
    <lineage>
        <taxon>Eukaryota</taxon>
        <taxon>Fungi</taxon>
        <taxon>Dikarya</taxon>
        <taxon>Ascomycota</taxon>
        <taxon>Pezizomycotina</taxon>
        <taxon>Sordariomycetes</taxon>
        <taxon>Hypocreomycetidae</taxon>
        <taxon>Glomerellales</taxon>
        <taxon>Glomerellaceae</taxon>
        <taxon>Colletotrichum</taxon>
        <taxon>Colletotrichum orbiculare species complex</taxon>
    </lineage>
</organism>
<reference evidence="3" key="2">
    <citation type="journal article" date="2019" name="Mol. Plant Microbe Interact.">
        <title>Genome sequence resources for four phytopathogenic fungi from the Colletotrichum orbiculare species complex.</title>
        <authorList>
            <person name="Gan P."/>
            <person name="Tsushima A."/>
            <person name="Narusaka M."/>
            <person name="Narusaka Y."/>
            <person name="Takano Y."/>
            <person name="Kubo Y."/>
            <person name="Shirasu K."/>
        </authorList>
    </citation>
    <scope>GENOME REANNOTATION</scope>
    <source>
        <strain evidence="3">104-T / ATCC 96160 / CBS 514.97 / LARS 414 / MAFF 240422</strain>
    </source>
</reference>
<sequence>MGPTIRNYAAIENWTLDRYQIVVAFRTTENAGAPGQSSSAFGHGLANADFEDNFKGIWVDAVDLRPWEEVEHYSSRDDNWDASTSSEGEVMNTGAPTYEPRVVESRPLYCLTHEHDPAEAYGVQCVRAVGENTASARSFEIAAGWLASCLSSAEAPKHREWRLRSTHLLYDEEEECWGAEDVSGSGDVVALPAQRPGRLIEVGPGAAPTRLIHTEDREYRYAALSYCWGKAPPGDARPWQTTLATVEEHLDSINRTRLPQTLQDAVSICERLHIGYLWIDSICIIQDSPTDWATEAAKMSGIYLGSLLTISLSGTPSSEAGCFNRASQHTTSRPDFRQQWIPLDSTLQDGRRSRLYMPRSATRNSQVSALYDDEVERGVLGRRAWVLQEHILPRRTLYVTPRQLLWECGHCRLGEDGYPQPQTNWLYPISGLGIVLGSRAVVEMWYKVVVENYTRRQITYESDRLVAISALARATYLNRHVGYVAGLWRDCIVPGLLWKRDGRGAKSAVFSCPSWSWASQSSGPVSYECAVPDYFTPEASERFPMVKDVVWETAPENPFGDVRFAYIDVETKITLGTVTKEEVSFERWTGKECGHRLVIPGLSHDVAAIKNVAVMDDEAASGQDVVVALMGHCFILLRPPDLTSQDHRRVGFAMLDRDRGFRKMDYFARHWAQRTIRLM</sequence>
<dbReference type="InterPro" id="IPR010730">
    <property type="entry name" value="HET"/>
</dbReference>
<dbReference type="Proteomes" id="UP000014480">
    <property type="component" value="Unassembled WGS sequence"/>
</dbReference>
<dbReference type="EMBL" id="AMCV02000062">
    <property type="protein sequence ID" value="TDZ13655.1"/>
    <property type="molecule type" value="Genomic_DNA"/>
</dbReference>
<dbReference type="PANTHER" id="PTHR33112:SF16">
    <property type="entry name" value="HETEROKARYON INCOMPATIBILITY DOMAIN-CONTAINING PROTEIN"/>
    <property type="match status" value="1"/>
</dbReference>
<evidence type="ECO:0000259" key="1">
    <source>
        <dbReference type="Pfam" id="PF06985"/>
    </source>
</evidence>
<gene>
    <name evidence="2" type="ORF">Cob_v013192</name>
</gene>